<sequence length="488" mass="53939">MPRLPTTPLRSFIPSTRRTLSSSASFASSSRSSSASPDVSPEIGSPATHSASAYLAAQAELEEGPLAASKKEPNIPELREPAWDGEESRVRMITRILADQYKPLRIKGYQKPTQKPSPLSHDLFADPPSPSVSHDNPPLNPWDVTFKPPDHYNPSVAPGLRSGTHRLPHLARTRSSSAASNLTVKLVGGKPTAEKARLVSAYERSLDYRGGVRSSSSPGIAVPVHEQGSIDGEGKMGEMRAWEGFIEEKIKQAHRDGLFRNVKGRGKPIPKDDAESNPFISRDDFLINRIMKTQDAAPPWVEVQKELESSLAAFRTELRANWTRRALRIRSSEGLTPAVAREVAEGWKDPEWEAREKSYHETAIKALNDLVRKYNVVAPYHVRRPLLTLRTELDSTIASCAPSIASELQRRLSQGLVHPTRSRVVADDWDDGDGVRSITAEEMGGERKEVTESMWKAFRRVVVEVLGKGPDEQPRARSRVGSNKPRAG</sequence>
<dbReference type="PANTHER" id="PTHR39394:SF1">
    <property type="entry name" value="DNAJ HOMOLOGUE SUBFAMILY C MEMBER 28 CONSERVED DOMAIN-CONTAINING PROTEIN"/>
    <property type="match status" value="1"/>
</dbReference>
<dbReference type="AlphaFoldDB" id="A0A0D6EGY6"/>
<evidence type="ECO:0000313" key="3">
    <source>
        <dbReference type="EMBL" id="CEQ39068.1"/>
    </source>
</evidence>
<dbReference type="Proteomes" id="UP000243876">
    <property type="component" value="Unassembled WGS sequence"/>
</dbReference>
<dbReference type="PANTHER" id="PTHR39394">
    <property type="entry name" value="YALI0E31793P"/>
    <property type="match status" value="1"/>
</dbReference>
<organism evidence="3 4">
    <name type="scientific">Sporidiobolus salmonicolor</name>
    <name type="common">Yeast-like fungus</name>
    <name type="synonym">Sporobolomyces salmonicolor</name>
    <dbReference type="NCBI Taxonomy" id="5005"/>
    <lineage>
        <taxon>Eukaryota</taxon>
        <taxon>Fungi</taxon>
        <taxon>Dikarya</taxon>
        <taxon>Basidiomycota</taxon>
        <taxon>Pucciniomycotina</taxon>
        <taxon>Microbotryomycetes</taxon>
        <taxon>Sporidiobolales</taxon>
        <taxon>Sporidiobolaceae</taxon>
        <taxon>Sporobolomyces</taxon>
    </lineage>
</organism>
<feature type="domain" description="DnaJ homologue subfamily C member 28 conserved" evidence="2">
    <location>
        <begin position="246"/>
        <end position="315"/>
    </location>
</feature>
<feature type="region of interest" description="Disordered" evidence="1">
    <location>
        <begin position="109"/>
        <end position="139"/>
    </location>
</feature>
<dbReference type="EMBL" id="CENE01000002">
    <property type="protein sequence ID" value="CEQ39068.1"/>
    <property type="molecule type" value="Genomic_DNA"/>
</dbReference>
<reference evidence="4" key="1">
    <citation type="submission" date="2015-02" db="EMBL/GenBank/DDBJ databases">
        <authorList>
            <person name="Gon?alves P."/>
        </authorList>
    </citation>
    <scope>NUCLEOTIDE SEQUENCE [LARGE SCALE GENOMIC DNA]</scope>
</reference>
<feature type="region of interest" description="Disordered" evidence="1">
    <location>
        <begin position="210"/>
        <end position="234"/>
    </location>
</feature>
<proteinExistence type="predicted"/>
<protein>
    <submittedName>
        <fullName evidence="3">SPOSA6832_00550-mRNA-1:cds</fullName>
    </submittedName>
</protein>
<evidence type="ECO:0000259" key="2">
    <source>
        <dbReference type="Pfam" id="PF09350"/>
    </source>
</evidence>
<feature type="compositionally biased region" description="Basic and acidic residues" evidence="1">
    <location>
        <begin position="69"/>
        <end position="83"/>
    </location>
</feature>
<dbReference type="Pfam" id="PF09350">
    <property type="entry name" value="DJC28_CD"/>
    <property type="match status" value="1"/>
</dbReference>
<evidence type="ECO:0000256" key="1">
    <source>
        <dbReference type="SAM" id="MobiDB-lite"/>
    </source>
</evidence>
<feature type="region of interest" description="Disordered" evidence="1">
    <location>
        <begin position="1"/>
        <end position="83"/>
    </location>
</feature>
<keyword evidence="4" id="KW-1185">Reference proteome</keyword>
<evidence type="ECO:0000313" key="4">
    <source>
        <dbReference type="Proteomes" id="UP000243876"/>
    </source>
</evidence>
<feature type="compositionally biased region" description="Low complexity" evidence="1">
    <location>
        <begin position="15"/>
        <end position="36"/>
    </location>
</feature>
<dbReference type="InterPro" id="IPR018961">
    <property type="entry name" value="DnaJ_homolog_subfam-C_membr-28"/>
</dbReference>
<gene>
    <name evidence="3" type="primary">SPOSA6832_00550</name>
</gene>
<name>A0A0D6EGY6_SPOSA</name>
<feature type="region of interest" description="Disordered" evidence="1">
    <location>
        <begin position="469"/>
        <end position="488"/>
    </location>
</feature>
<dbReference type="OrthoDB" id="547796at2759"/>
<accession>A0A0D6EGY6</accession>